<dbReference type="GO" id="GO:0046872">
    <property type="term" value="F:metal ion binding"/>
    <property type="evidence" value="ECO:0007669"/>
    <property type="project" value="UniProtKB-KW"/>
</dbReference>
<evidence type="ECO:0000256" key="2">
    <source>
        <dbReference type="ARBA" id="ARBA00022679"/>
    </source>
</evidence>
<evidence type="ECO:0000259" key="4">
    <source>
        <dbReference type="PROSITE" id="PS50970"/>
    </source>
</evidence>
<protein>
    <submittedName>
        <fullName evidence="5">Homocysteine S-methyltransferase</fullName>
    </submittedName>
</protein>
<gene>
    <name evidence="5" type="ORF">SAMN05660991_00504</name>
</gene>
<dbReference type="RefSeq" id="WP_091939709.1">
    <property type="nucleotide sequence ID" value="NZ_FOEE01000001.1"/>
</dbReference>
<keyword evidence="3" id="KW-0479">Metal-binding</keyword>
<feature type="binding site" evidence="3">
    <location>
        <position position="226"/>
    </location>
    <ligand>
        <name>Zn(2+)</name>
        <dbReference type="ChEBI" id="CHEBI:29105"/>
    </ligand>
</feature>
<dbReference type="EMBL" id="FOEE01000001">
    <property type="protein sequence ID" value="SEO47863.1"/>
    <property type="molecule type" value="Genomic_DNA"/>
</dbReference>
<keyword evidence="1 3" id="KW-0489">Methyltransferase</keyword>
<dbReference type="PROSITE" id="PS50970">
    <property type="entry name" value="HCY"/>
    <property type="match status" value="1"/>
</dbReference>
<keyword evidence="2 3" id="KW-0808">Transferase</keyword>
<evidence type="ECO:0000313" key="6">
    <source>
        <dbReference type="Proteomes" id="UP000198960"/>
    </source>
</evidence>
<evidence type="ECO:0000256" key="3">
    <source>
        <dbReference type="PROSITE-ProRule" id="PRU00333"/>
    </source>
</evidence>
<evidence type="ECO:0000256" key="1">
    <source>
        <dbReference type="ARBA" id="ARBA00022603"/>
    </source>
</evidence>
<dbReference type="OrthoDB" id="9803687at2"/>
<feature type="binding site" evidence="3">
    <location>
        <position position="295"/>
    </location>
    <ligand>
        <name>Zn(2+)</name>
        <dbReference type="ChEBI" id="CHEBI:29105"/>
    </ligand>
</feature>
<dbReference type="Gene3D" id="3.20.20.330">
    <property type="entry name" value="Homocysteine-binding-like domain"/>
    <property type="match status" value="1"/>
</dbReference>
<dbReference type="PANTHER" id="PTHR11103:SF18">
    <property type="entry name" value="SLR1189 PROTEIN"/>
    <property type="match status" value="1"/>
</dbReference>
<dbReference type="Pfam" id="PF02574">
    <property type="entry name" value="S-methyl_trans"/>
    <property type="match status" value="1"/>
</dbReference>
<evidence type="ECO:0000313" key="5">
    <source>
        <dbReference type="EMBL" id="SEO47863.1"/>
    </source>
</evidence>
<name>A0A1H8Q274_9ACTN</name>
<dbReference type="STRING" id="673521.SAMN05660991_00504"/>
<feature type="domain" description="Hcy-binding" evidence="4">
    <location>
        <begin position="3"/>
        <end position="310"/>
    </location>
</feature>
<dbReference type="Proteomes" id="UP000198960">
    <property type="component" value="Unassembled WGS sequence"/>
</dbReference>
<comment type="cofactor">
    <cofactor evidence="3">
        <name>Zn(2+)</name>
        <dbReference type="ChEBI" id="CHEBI:29105"/>
    </cofactor>
</comment>
<dbReference type="InterPro" id="IPR003726">
    <property type="entry name" value="HCY_dom"/>
</dbReference>
<organism evidence="5 6">
    <name type="scientific">Trujillonella endophytica</name>
    <dbReference type="NCBI Taxonomy" id="673521"/>
    <lineage>
        <taxon>Bacteria</taxon>
        <taxon>Bacillati</taxon>
        <taxon>Actinomycetota</taxon>
        <taxon>Actinomycetes</taxon>
        <taxon>Geodermatophilales</taxon>
        <taxon>Geodermatophilaceae</taxon>
        <taxon>Trujillonella</taxon>
    </lineage>
</organism>
<dbReference type="PANTHER" id="PTHR11103">
    <property type="entry name" value="SLR1189 PROTEIN"/>
    <property type="match status" value="1"/>
</dbReference>
<dbReference type="GO" id="GO:0008168">
    <property type="term" value="F:methyltransferase activity"/>
    <property type="evidence" value="ECO:0007669"/>
    <property type="project" value="UniProtKB-UniRule"/>
</dbReference>
<reference evidence="6" key="1">
    <citation type="submission" date="2016-10" db="EMBL/GenBank/DDBJ databases">
        <authorList>
            <person name="Varghese N."/>
            <person name="Submissions S."/>
        </authorList>
    </citation>
    <scope>NUCLEOTIDE SEQUENCE [LARGE SCALE GENOMIC DNA]</scope>
    <source>
        <strain evidence="6">DSM 45413</strain>
    </source>
</reference>
<sequence length="316" mass="33397">MTSAPRLPLLDDRPFLTDGGLETDLIFLQGVDLPEFAAFPLLETADGTARLRDYYEGYLAIAREHDTGFVLETPTWRASSGWGERLGYDAAGLDRVNRLAVALLAGLRDREAGRDLPALLSGNIGPQADAYAPDTMLTAERAQAYHAPQIDTFADAGVDLVTALTITYVEEAVGIVRAAVAAGVPAVVSFTVETDGRLPSGRALGEAVTALDDATDGAAAHLMVNCAHPSHFAGALEPGAAWTGRIRGIRANASTRSHAELDEAETLDDGDPADLGRRYGELSLLLPRLAVAGGCCGTDTRHVEAIAREWPAVARL</sequence>
<dbReference type="SUPFAM" id="SSF82282">
    <property type="entry name" value="Homocysteine S-methyltransferase"/>
    <property type="match status" value="1"/>
</dbReference>
<keyword evidence="3" id="KW-0862">Zinc</keyword>
<keyword evidence="6" id="KW-1185">Reference proteome</keyword>
<proteinExistence type="predicted"/>
<dbReference type="AlphaFoldDB" id="A0A1H8Q274"/>
<accession>A0A1H8Q274</accession>
<feature type="binding site" evidence="3">
    <location>
        <position position="296"/>
    </location>
    <ligand>
        <name>Zn(2+)</name>
        <dbReference type="ChEBI" id="CHEBI:29105"/>
    </ligand>
</feature>
<dbReference type="InterPro" id="IPR036589">
    <property type="entry name" value="HCY_dom_sf"/>
</dbReference>
<dbReference type="GO" id="GO:0032259">
    <property type="term" value="P:methylation"/>
    <property type="evidence" value="ECO:0007669"/>
    <property type="project" value="UniProtKB-KW"/>
</dbReference>